<dbReference type="Proteomes" id="UP000307749">
    <property type="component" value="Unassembled WGS sequence"/>
</dbReference>
<feature type="compositionally biased region" description="Basic residues" evidence="1">
    <location>
        <begin position="1"/>
        <end position="11"/>
    </location>
</feature>
<comment type="caution">
    <text evidence="2">The sequence shown here is derived from an EMBL/GenBank/DDBJ whole genome shotgun (WGS) entry which is preliminary data.</text>
</comment>
<evidence type="ECO:0000313" key="3">
    <source>
        <dbReference type="Proteomes" id="UP000307749"/>
    </source>
</evidence>
<dbReference type="EMBL" id="MWQO01000003">
    <property type="protein sequence ID" value="THD12133.1"/>
    <property type="molecule type" value="Genomic_DNA"/>
</dbReference>
<dbReference type="AlphaFoldDB" id="A0A4S3KSM2"/>
<proteinExistence type="predicted"/>
<keyword evidence="3" id="KW-1185">Reference proteome</keyword>
<feature type="region of interest" description="Disordered" evidence="1">
    <location>
        <begin position="1"/>
        <end position="30"/>
    </location>
</feature>
<sequence length="101" mass="10869">MRRGQQTRRSKFASSKQHCRDAVPWGLPLAGMANGHLFQSIEENVMSSIGNERISTTSPTPTPPPPVDAEQGGDTSGAQPESDRVVTPATTTNPTIKNQVR</sequence>
<reference evidence="2 3" key="1">
    <citation type="submission" date="2017-02" db="EMBL/GenBank/DDBJ databases">
        <title>Whole genome sequencing of Metallibacterium scheffleri DSM 24874 (T).</title>
        <authorList>
            <person name="Kumar S."/>
            <person name="Patil P."/>
            <person name="Patil P.B."/>
        </authorList>
    </citation>
    <scope>NUCLEOTIDE SEQUENCE [LARGE SCALE GENOMIC DNA]</scope>
    <source>
        <strain evidence="2 3">DSM 24874</strain>
    </source>
</reference>
<feature type="region of interest" description="Disordered" evidence="1">
    <location>
        <begin position="48"/>
        <end position="101"/>
    </location>
</feature>
<organism evidence="2 3">
    <name type="scientific">Metallibacterium scheffleri</name>
    <dbReference type="NCBI Taxonomy" id="993689"/>
    <lineage>
        <taxon>Bacteria</taxon>
        <taxon>Pseudomonadati</taxon>
        <taxon>Pseudomonadota</taxon>
        <taxon>Gammaproteobacteria</taxon>
        <taxon>Lysobacterales</taxon>
        <taxon>Rhodanobacteraceae</taxon>
        <taxon>Metallibacterium</taxon>
    </lineage>
</organism>
<dbReference type="STRING" id="993689.GCA_002077135_03251"/>
<protein>
    <submittedName>
        <fullName evidence="2">Uncharacterized protein</fullName>
    </submittedName>
</protein>
<feature type="compositionally biased region" description="Polar residues" evidence="1">
    <location>
        <begin position="88"/>
        <end position="101"/>
    </location>
</feature>
<gene>
    <name evidence="2" type="ORF">B1806_00850</name>
</gene>
<accession>A0A4S3KSM2</accession>
<evidence type="ECO:0000256" key="1">
    <source>
        <dbReference type="SAM" id="MobiDB-lite"/>
    </source>
</evidence>
<evidence type="ECO:0000313" key="2">
    <source>
        <dbReference type="EMBL" id="THD12133.1"/>
    </source>
</evidence>
<name>A0A4S3KSM2_9GAMM</name>